<keyword evidence="1" id="KW-0812">Transmembrane</keyword>
<organism evidence="2 3">
    <name type="scientific">Micromonospora cathayae</name>
    <dbReference type="NCBI Taxonomy" id="3028804"/>
    <lineage>
        <taxon>Bacteria</taxon>
        <taxon>Bacillati</taxon>
        <taxon>Actinomycetota</taxon>
        <taxon>Actinomycetes</taxon>
        <taxon>Micromonosporales</taxon>
        <taxon>Micromonosporaceae</taxon>
        <taxon>Micromonospora</taxon>
    </lineage>
</organism>
<accession>A0ABY7ZJE4</accession>
<feature type="transmembrane region" description="Helical" evidence="1">
    <location>
        <begin position="43"/>
        <end position="61"/>
    </location>
</feature>
<dbReference type="RefSeq" id="WP_275029388.1">
    <property type="nucleotide sequence ID" value="NZ_CP118615.1"/>
</dbReference>
<evidence type="ECO:0000313" key="2">
    <source>
        <dbReference type="EMBL" id="WDZ83008.1"/>
    </source>
</evidence>
<reference evidence="2 3" key="1">
    <citation type="submission" date="2023-02" db="EMBL/GenBank/DDBJ databases">
        <authorList>
            <person name="Mo P."/>
        </authorList>
    </citation>
    <scope>NUCLEOTIDE SEQUENCE [LARGE SCALE GENOMIC DNA]</scope>
    <source>
        <strain evidence="2 3">HUAS 3</strain>
    </source>
</reference>
<proteinExistence type="predicted"/>
<keyword evidence="1" id="KW-0472">Membrane</keyword>
<gene>
    <name evidence="2" type="ORF">PVK37_21365</name>
</gene>
<evidence type="ECO:0000256" key="1">
    <source>
        <dbReference type="SAM" id="Phobius"/>
    </source>
</evidence>
<dbReference type="Proteomes" id="UP001219605">
    <property type="component" value="Chromosome"/>
</dbReference>
<protein>
    <submittedName>
        <fullName evidence="2">Uncharacterized protein</fullName>
    </submittedName>
</protein>
<evidence type="ECO:0000313" key="3">
    <source>
        <dbReference type="Proteomes" id="UP001219605"/>
    </source>
</evidence>
<keyword evidence="3" id="KW-1185">Reference proteome</keyword>
<dbReference type="EMBL" id="CP118615">
    <property type="protein sequence ID" value="WDZ83008.1"/>
    <property type="molecule type" value="Genomic_DNA"/>
</dbReference>
<sequence>MAGNENKAGRRKPSPLRGILLGVVILLIIPGTRDAVIGLAVNIGWLILTLVILALILTVMVKPRR</sequence>
<keyword evidence="1" id="KW-1133">Transmembrane helix</keyword>
<name>A0ABY7ZJE4_9ACTN</name>